<organism evidence="1 2">
    <name type="scientific">[Haemophilus] felis</name>
    <dbReference type="NCBI Taxonomy" id="123822"/>
    <lineage>
        <taxon>Bacteria</taxon>
        <taxon>Pseudomonadati</taxon>
        <taxon>Pseudomonadota</taxon>
        <taxon>Gammaproteobacteria</taxon>
        <taxon>Pasteurellales</taxon>
        <taxon>Pasteurellaceae</taxon>
    </lineage>
</organism>
<evidence type="ECO:0000313" key="1">
    <source>
        <dbReference type="EMBL" id="OOS04699.1"/>
    </source>
</evidence>
<dbReference type="EMBL" id="MUYB01000017">
    <property type="protein sequence ID" value="OOS04699.1"/>
    <property type="molecule type" value="Genomic_DNA"/>
</dbReference>
<dbReference type="Proteomes" id="UP000190023">
    <property type="component" value="Unassembled WGS sequence"/>
</dbReference>
<evidence type="ECO:0000313" key="2">
    <source>
        <dbReference type="Proteomes" id="UP000190023"/>
    </source>
</evidence>
<gene>
    <name evidence="1" type="ORF">B0188_04790</name>
</gene>
<name>A0A1T0B463_9PAST</name>
<accession>A0A1T0B463</accession>
<comment type="caution">
    <text evidence="1">The sequence shown here is derived from an EMBL/GenBank/DDBJ whole genome shotgun (WGS) entry which is preliminary data.</text>
</comment>
<keyword evidence="2" id="KW-1185">Reference proteome</keyword>
<reference evidence="1 2" key="1">
    <citation type="submission" date="2017-02" db="EMBL/GenBank/DDBJ databases">
        <title>Draft genome sequence of Haemophilus felis CCUG 31170 type strain.</title>
        <authorList>
            <person name="Engstrom-Jakobsson H."/>
            <person name="Salva-Serra F."/>
            <person name="Thorell K."/>
            <person name="Gonzales-Siles L."/>
            <person name="Karlsson R."/>
            <person name="Boulund F."/>
            <person name="Engstrand L."/>
            <person name="Kristiansson E."/>
            <person name="Moore E."/>
        </authorList>
    </citation>
    <scope>NUCLEOTIDE SEQUENCE [LARGE SCALE GENOMIC DNA]</scope>
    <source>
        <strain evidence="1 2">CCUG 31170</strain>
    </source>
</reference>
<protein>
    <submittedName>
        <fullName evidence="1">Uncharacterized protein</fullName>
    </submittedName>
</protein>
<proteinExistence type="predicted"/>
<sequence>MDLILRINIRLSMENLVFNSTESYFHALKKDIKTNKIKKKQNLCLKNHAMLNLTTVFLQISKQYNFFIIFMIDRK</sequence>
<dbReference type="AlphaFoldDB" id="A0A1T0B463"/>
<dbReference type="STRING" id="123822.B0188_04790"/>